<organism evidence="2 3">
    <name type="scientific">Aquimarina rubra</name>
    <dbReference type="NCBI Taxonomy" id="1920033"/>
    <lineage>
        <taxon>Bacteria</taxon>
        <taxon>Pseudomonadati</taxon>
        <taxon>Bacteroidota</taxon>
        <taxon>Flavobacteriia</taxon>
        <taxon>Flavobacteriales</taxon>
        <taxon>Flavobacteriaceae</taxon>
        <taxon>Aquimarina</taxon>
    </lineage>
</organism>
<evidence type="ECO:0000256" key="1">
    <source>
        <dbReference type="SAM" id="Phobius"/>
    </source>
</evidence>
<gene>
    <name evidence="2" type="ORF">ACFSR1_14265</name>
</gene>
<feature type="transmembrane region" description="Helical" evidence="1">
    <location>
        <begin position="15"/>
        <end position="35"/>
    </location>
</feature>
<reference evidence="3" key="1">
    <citation type="journal article" date="2019" name="Int. J. Syst. Evol. Microbiol.">
        <title>The Global Catalogue of Microorganisms (GCM) 10K type strain sequencing project: providing services to taxonomists for standard genome sequencing and annotation.</title>
        <authorList>
            <consortium name="The Broad Institute Genomics Platform"/>
            <consortium name="The Broad Institute Genome Sequencing Center for Infectious Disease"/>
            <person name="Wu L."/>
            <person name="Ma J."/>
        </authorList>
    </citation>
    <scope>NUCLEOTIDE SEQUENCE [LARGE SCALE GENOMIC DNA]</scope>
    <source>
        <strain evidence="3">KCTC 52274</strain>
    </source>
</reference>
<keyword evidence="1" id="KW-1133">Transmembrane helix</keyword>
<name>A0ABW5LJ49_9FLAO</name>
<dbReference type="EMBL" id="JBHULE010000019">
    <property type="protein sequence ID" value="MFD2563841.1"/>
    <property type="molecule type" value="Genomic_DNA"/>
</dbReference>
<evidence type="ECO:0008006" key="4">
    <source>
        <dbReference type="Google" id="ProtNLM"/>
    </source>
</evidence>
<protein>
    <recommendedName>
        <fullName evidence="4">RING-type E3 ubiquitin transferase</fullName>
    </recommendedName>
</protein>
<evidence type="ECO:0000313" key="3">
    <source>
        <dbReference type="Proteomes" id="UP001597319"/>
    </source>
</evidence>
<comment type="caution">
    <text evidence="2">The sequence shown here is derived from an EMBL/GenBank/DDBJ whole genome shotgun (WGS) entry which is preliminary data.</text>
</comment>
<keyword evidence="3" id="KW-1185">Reference proteome</keyword>
<keyword evidence="1" id="KW-0472">Membrane</keyword>
<accession>A0ABW5LJ49</accession>
<proteinExistence type="predicted"/>
<dbReference type="RefSeq" id="WP_378293609.1">
    <property type="nucleotide sequence ID" value="NZ_JBHULE010000019.1"/>
</dbReference>
<evidence type="ECO:0000313" key="2">
    <source>
        <dbReference type="EMBL" id="MFD2563841.1"/>
    </source>
</evidence>
<sequence>MSDFIIPFQITSNGYLVIIVFILIIALFAFIGYYFSHKNRILRKISQIGSKRIQLVKDQEYIKIIGKVSTIDNPLVSPIGKRKCVYYQVRVQEKRGGKNKSWHTIIKEDKGIDFIVESSGEKTIVQASTSAKTKMVYLVKDIKHSSGTWNDPSKHLETYLQSHGKDSTGLFGFNKSIRYREGVIEIGEKITLLGTGSWKESDHNLDRYSSKSLYISGDSENKLIITDDPKAQESKKK</sequence>
<dbReference type="Proteomes" id="UP001597319">
    <property type="component" value="Unassembled WGS sequence"/>
</dbReference>
<keyword evidence="1" id="KW-0812">Transmembrane</keyword>